<dbReference type="InterPro" id="IPR008278">
    <property type="entry name" value="4-PPantetheinyl_Trfase_dom"/>
</dbReference>
<organism evidence="3 4">
    <name type="scientific">Chitinophaga silvatica</name>
    <dbReference type="NCBI Taxonomy" id="2282649"/>
    <lineage>
        <taxon>Bacteria</taxon>
        <taxon>Pseudomonadati</taxon>
        <taxon>Bacteroidota</taxon>
        <taxon>Chitinophagia</taxon>
        <taxon>Chitinophagales</taxon>
        <taxon>Chitinophagaceae</taxon>
        <taxon>Chitinophaga</taxon>
    </lineage>
</organism>
<dbReference type="Proteomes" id="UP000260644">
    <property type="component" value="Unassembled WGS sequence"/>
</dbReference>
<dbReference type="GO" id="GO:0000287">
    <property type="term" value="F:magnesium ion binding"/>
    <property type="evidence" value="ECO:0007669"/>
    <property type="project" value="InterPro"/>
</dbReference>
<dbReference type="GO" id="GO:0008897">
    <property type="term" value="F:holo-[acyl-carrier-protein] synthase activity"/>
    <property type="evidence" value="ECO:0007669"/>
    <property type="project" value="InterPro"/>
</dbReference>
<dbReference type="InterPro" id="IPR037143">
    <property type="entry name" value="4-PPantetheinyl_Trfase_dom_sf"/>
</dbReference>
<keyword evidence="1 3" id="KW-0808">Transferase</keyword>
<evidence type="ECO:0000256" key="1">
    <source>
        <dbReference type="ARBA" id="ARBA00022679"/>
    </source>
</evidence>
<name>A0A3E1YGP5_9BACT</name>
<keyword evidence="4" id="KW-1185">Reference proteome</keyword>
<reference evidence="3 4" key="1">
    <citation type="submission" date="2018-07" db="EMBL/GenBank/DDBJ databases">
        <title>Chitinophaga K2CV101002-2 sp. nov., isolated from a monsoon evergreen broad-leaved forest soil.</title>
        <authorList>
            <person name="Lv Y."/>
        </authorList>
    </citation>
    <scope>NUCLEOTIDE SEQUENCE [LARGE SCALE GENOMIC DNA]</scope>
    <source>
        <strain evidence="3 4">GDMCC 1.1288</strain>
    </source>
</reference>
<proteinExistence type="predicted"/>
<dbReference type="Pfam" id="PF01648">
    <property type="entry name" value="ACPS"/>
    <property type="match status" value="1"/>
</dbReference>
<accession>A0A3E1YGP5</accession>
<dbReference type="EMBL" id="QPMM01000001">
    <property type="protein sequence ID" value="RFS26542.1"/>
    <property type="molecule type" value="Genomic_DNA"/>
</dbReference>
<gene>
    <name evidence="3" type="ORF">DVR12_01790</name>
</gene>
<evidence type="ECO:0000313" key="4">
    <source>
        <dbReference type="Proteomes" id="UP000260644"/>
    </source>
</evidence>
<protein>
    <submittedName>
        <fullName evidence="3">Phosphopantetheinyl transferase</fullName>
    </submittedName>
</protein>
<dbReference type="RefSeq" id="WP_116973733.1">
    <property type="nucleotide sequence ID" value="NZ_QPMM01000001.1"/>
</dbReference>
<sequence>MIGNDIVDLQLAAKESRINRKGFLDKLFLPEEKKLIQDAVQPSLMVWLLWSCKEAVYKIVNRATKERVYAPHHYTCQLHQLSKISASGVVSYQSQSFYFQSRLIGAAIHTHATSTAELLPKVKPVTAYQLTPSYTVLLQQVGILSSQKILYKDKQGIPYILDQDNGRLVPVSLSHHGNYIGVAVLPNF</sequence>
<comment type="caution">
    <text evidence="3">The sequence shown here is derived from an EMBL/GenBank/DDBJ whole genome shotgun (WGS) entry which is preliminary data.</text>
</comment>
<feature type="domain" description="4'-phosphopantetheinyl transferase" evidence="2">
    <location>
        <begin position="2"/>
        <end position="68"/>
    </location>
</feature>
<dbReference type="AlphaFoldDB" id="A0A3E1YGP5"/>
<dbReference type="Gene3D" id="3.90.470.20">
    <property type="entry name" value="4'-phosphopantetheinyl transferase domain"/>
    <property type="match status" value="1"/>
</dbReference>
<evidence type="ECO:0000313" key="3">
    <source>
        <dbReference type="EMBL" id="RFS26542.1"/>
    </source>
</evidence>
<dbReference type="OrthoDB" id="663853at2"/>
<evidence type="ECO:0000259" key="2">
    <source>
        <dbReference type="Pfam" id="PF01648"/>
    </source>
</evidence>
<dbReference type="SUPFAM" id="SSF56214">
    <property type="entry name" value="4'-phosphopantetheinyl transferase"/>
    <property type="match status" value="1"/>
</dbReference>